<reference evidence="2" key="1">
    <citation type="submission" date="2016-10" db="EMBL/GenBank/DDBJ databases">
        <title>Comparative genomics uncovers the prolific and rare metabolic potential of the cyanobacterial genus Moorea.</title>
        <authorList>
            <person name="Leao T."/>
            <person name="Castelao G."/>
            <person name="Korobeynikov A."/>
            <person name="Monroe E.A."/>
            <person name="Podell S."/>
            <person name="Glukhov E."/>
            <person name="Allen E."/>
            <person name="Gerwick W.H."/>
            <person name="Gerwick L."/>
        </authorList>
    </citation>
    <scope>NUCLEOTIDE SEQUENCE [LARGE SCALE GENOMIC DNA]</scope>
    <source>
        <strain evidence="2">JHB</strain>
    </source>
</reference>
<accession>A0A1D9G3P2</accession>
<dbReference type="EMBL" id="CP017708">
    <property type="protein sequence ID" value="AOY82020.1"/>
    <property type="molecule type" value="Genomic_DNA"/>
</dbReference>
<dbReference type="Proteomes" id="UP000176944">
    <property type="component" value="Chromosome"/>
</dbReference>
<sequence length="102" mass="11446">MTRFFFEGKPRLIDSCAYPGLGEDAINTKLEPTDCLAWEWIDLDETKQLMDGVSKDESMAADDLASYDLDKLHFHHRLITPFPVLMQSLMVLGLCAEPASAP</sequence>
<evidence type="ECO:0000313" key="1">
    <source>
        <dbReference type="EMBL" id="AOY82020.1"/>
    </source>
</evidence>
<proteinExistence type="predicted"/>
<protein>
    <submittedName>
        <fullName evidence="1">Uncharacterized protein</fullName>
    </submittedName>
</protein>
<dbReference type="AlphaFoldDB" id="A0A1D9G3P2"/>
<organism evidence="1 2">
    <name type="scientific">Moorena producens (strain JHB)</name>
    <dbReference type="NCBI Taxonomy" id="1454205"/>
    <lineage>
        <taxon>Bacteria</taxon>
        <taxon>Bacillati</taxon>
        <taxon>Cyanobacteriota</taxon>
        <taxon>Cyanophyceae</taxon>
        <taxon>Coleofasciculales</taxon>
        <taxon>Coleofasciculaceae</taxon>
        <taxon>Moorena</taxon>
    </lineage>
</organism>
<name>A0A1D9G3P2_MOOP1</name>
<evidence type="ECO:0000313" key="2">
    <source>
        <dbReference type="Proteomes" id="UP000176944"/>
    </source>
</evidence>
<gene>
    <name evidence="1" type="ORF">BJP36_21075</name>
</gene>